<evidence type="ECO:0000259" key="5">
    <source>
        <dbReference type="Pfam" id="PF09294"/>
    </source>
</evidence>
<dbReference type="GO" id="GO:0005886">
    <property type="term" value="C:plasma membrane"/>
    <property type="evidence" value="ECO:0007669"/>
    <property type="project" value="Ensembl"/>
</dbReference>
<dbReference type="Pfam" id="PF09294">
    <property type="entry name" value="Interfer-bind"/>
    <property type="match status" value="1"/>
</dbReference>
<reference evidence="6" key="1">
    <citation type="submission" date="2025-08" db="UniProtKB">
        <authorList>
            <consortium name="Ensembl"/>
        </authorList>
    </citation>
    <scope>IDENTIFICATION</scope>
</reference>
<feature type="domain" description="Fibronectin type-III" evidence="4">
    <location>
        <begin position="16"/>
        <end position="113"/>
    </location>
</feature>
<dbReference type="GeneTree" id="ENSGT00510000048929"/>
<dbReference type="KEGG" id="achc:115344821"/>
<dbReference type="GO" id="GO:0004906">
    <property type="term" value="F:type II interferon receptor activity"/>
    <property type="evidence" value="ECO:0007669"/>
    <property type="project" value="Ensembl"/>
</dbReference>
<dbReference type="PANTHER" id="PTHR20859">
    <property type="entry name" value="INTERFERON/INTERLEUKIN RECEPTOR"/>
    <property type="match status" value="1"/>
</dbReference>
<proteinExistence type="predicted"/>
<dbReference type="RefSeq" id="XP_029878611.1">
    <property type="nucleotide sequence ID" value="XM_030022751.2"/>
</dbReference>
<keyword evidence="2" id="KW-1133">Transmembrane helix</keyword>
<evidence type="ECO:0000259" key="4">
    <source>
        <dbReference type="Pfam" id="PF01108"/>
    </source>
</evidence>
<dbReference type="InterPro" id="IPR015373">
    <property type="entry name" value="Interferon/interleukin_rcp_dom"/>
</dbReference>
<sequence>MRVLLALLALAALLAPRRSAASRGNQPPAVPSPTRIAITSENFKTILHWQYPPMSETPRFIVEIKPYNLGYYNIISTCVNISARFCDVSREIHDPFASHWVRVKAVVGSQQSESVETNEFILQKHGKIGPPKLNLSRHGDKIMVDIYHPAFPSVELVPWMEEIYSEPMYLVTFWDSKNQSKEEFTEDNCTIYKCSLNIPVPAEGSTYCVSAKGSFYGSLMVGTPSEESCIHVPFKQTLSTQYIIILCGVTLSLSLMLTVCCGCKKLRKKNIKLPKSLVSVIRNLNTDSILESKSEAKYVSVMSFAPSQSELPANDEVTSLAVEPKEDIVSPENSSEGASSVLPPEAPAIAEEVSVQESTEEVSSDDEQNHKVKESYFISDSSQMDICSNSSGPEVSATEIKQTVVPSSCLKFSGYDKPHVPLDMLIDVGEEQPVIAYRPTD</sequence>
<dbReference type="GO" id="GO:0038196">
    <property type="term" value="P:type III interferon-mediated signaling pathway"/>
    <property type="evidence" value="ECO:0007669"/>
    <property type="project" value="Ensembl"/>
</dbReference>
<keyword evidence="3" id="KW-0732">Signal</keyword>
<dbReference type="Pfam" id="PF01108">
    <property type="entry name" value="Tissue_fac"/>
    <property type="match status" value="1"/>
</dbReference>
<dbReference type="Proteomes" id="UP000472275">
    <property type="component" value="Chromosome 8"/>
</dbReference>
<keyword evidence="2" id="KW-0812">Transmembrane</keyword>
<dbReference type="PRINTS" id="PR01777">
    <property type="entry name" value="INTERFERONGR"/>
</dbReference>
<dbReference type="InterPro" id="IPR013783">
    <property type="entry name" value="Ig-like_fold"/>
</dbReference>
<evidence type="ECO:0000256" key="3">
    <source>
        <dbReference type="SAM" id="SignalP"/>
    </source>
</evidence>
<feature type="region of interest" description="Disordered" evidence="1">
    <location>
        <begin position="326"/>
        <end position="345"/>
    </location>
</feature>
<dbReference type="OrthoDB" id="9946382at2759"/>
<dbReference type="GeneID" id="115344821"/>
<dbReference type="InterPro" id="IPR008355">
    <property type="entry name" value="Interferon_gamma_rcpt_asu"/>
</dbReference>
<protein>
    <submittedName>
        <fullName evidence="6">Interferon gamma receptor 1</fullName>
    </submittedName>
</protein>
<accession>A0A663EQH4</accession>
<dbReference type="GO" id="GO:0019955">
    <property type="term" value="F:cytokine binding"/>
    <property type="evidence" value="ECO:0007669"/>
    <property type="project" value="InterPro"/>
</dbReference>
<gene>
    <name evidence="6" type="primary">IFNGR1</name>
</gene>
<feature type="chain" id="PRO_5025464747" evidence="3">
    <location>
        <begin position="22"/>
        <end position="441"/>
    </location>
</feature>
<dbReference type="InParanoid" id="A0A663EQH4"/>
<feature type="domain" description="Interferon/interleukin receptor" evidence="5">
    <location>
        <begin position="127"/>
        <end position="232"/>
    </location>
</feature>
<dbReference type="InterPro" id="IPR050650">
    <property type="entry name" value="Type-II_Cytokine-TF_Rcpt"/>
</dbReference>
<evidence type="ECO:0000256" key="2">
    <source>
        <dbReference type="SAM" id="Phobius"/>
    </source>
</evidence>
<keyword evidence="2" id="KW-0472">Membrane</keyword>
<evidence type="ECO:0000256" key="1">
    <source>
        <dbReference type="SAM" id="MobiDB-lite"/>
    </source>
</evidence>
<dbReference type="InterPro" id="IPR003961">
    <property type="entry name" value="FN3_dom"/>
</dbReference>
<dbReference type="GO" id="GO:0007259">
    <property type="term" value="P:cell surface receptor signaling pathway via JAK-STAT"/>
    <property type="evidence" value="ECO:0007669"/>
    <property type="project" value="Ensembl"/>
</dbReference>
<reference evidence="6" key="2">
    <citation type="submission" date="2025-09" db="UniProtKB">
        <authorList>
            <consortium name="Ensembl"/>
        </authorList>
    </citation>
    <scope>IDENTIFICATION</scope>
</reference>
<feature type="transmembrane region" description="Helical" evidence="2">
    <location>
        <begin position="242"/>
        <end position="263"/>
    </location>
</feature>
<name>A0A663EQH4_AQUCH</name>
<dbReference type="PANTHER" id="PTHR20859:SF5">
    <property type="entry name" value="INTERFERON GAMMA RECEPTOR 1"/>
    <property type="match status" value="1"/>
</dbReference>
<dbReference type="InterPro" id="IPR036116">
    <property type="entry name" value="FN3_sf"/>
</dbReference>
<dbReference type="AlphaFoldDB" id="A0A663EQH4"/>
<dbReference type="CTD" id="3459"/>
<keyword evidence="7" id="KW-1185">Reference proteome</keyword>
<dbReference type="FunFam" id="2.60.40.10:FF:001425">
    <property type="entry name" value="Interferon gamma receptor 1"/>
    <property type="match status" value="1"/>
</dbReference>
<feature type="signal peptide" evidence="3">
    <location>
        <begin position="1"/>
        <end position="21"/>
    </location>
</feature>
<evidence type="ECO:0000313" key="7">
    <source>
        <dbReference type="Proteomes" id="UP000472275"/>
    </source>
</evidence>
<evidence type="ECO:0000313" key="6">
    <source>
        <dbReference type="Ensembl" id="ENSACCP00020014111.1"/>
    </source>
</evidence>
<dbReference type="Ensembl" id="ENSACCT00020014738.1">
    <property type="protein sequence ID" value="ENSACCP00020014111.1"/>
    <property type="gene ID" value="ENSACCG00020009731.1"/>
</dbReference>
<organism evidence="6 7">
    <name type="scientific">Aquila chrysaetos chrysaetos</name>
    <dbReference type="NCBI Taxonomy" id="223781"/>
    <lineage>
        <taxon>Eukaryota</taxon>
        <taxon>Metazoa</taxon>
        <taxon>Chordata</taxon>
        <taxon>Craniata</taxon>
        <taxon>Vertebrata</taxon>
        <taxon>Euteleostomi</taxon>
        <taxon>Archelosauria</taxon>
        <taxon>Archosauria</taxon>
        <taxon>Dinosauria</taxon>
        <taxon>Saurischia</taxon>
        <taxon>Theropoda</taxon>
        <taxon>Coelurosauria</taxon>
        <taxon>Aves</taxon>
        <taxon>Neognathae</taxon>
        <taxon>Neoaves</taxon>
        <taxon>Telluraves</taxon>
        <taxon>Accipitrimorphae</taxon>
        <taxon>Accipitriformes</taxon>
        <taxon>Accipitridae</taxon>
        <taxon>Accipitrinae</taxon>
        <taxon>Aquila</taxon>
    </lineage>
</organism>
<dbReference type="SUPFAM" id="SSF49265">
    <property type="entry name" value="Fibronectin type III"/>
    <property type="match status" value="2"/>
</dbReference>
<dbReference type="Gene3D" id="2.60.40.10">
    <property type="entry name" value="Immunoglobulins"/>
    <property type="match status" value="2"/>
</dbReference>